<keyword evidence="2" id="KW-0808">Transferase</keyword>
<sequence>MAKVSVIIPTHNRPEPLYKAVSSVLNQTYKDLEVIVVDGGLDRRAEEVVRDLNDPRVAYIKSDKDLNGSEARNIGIRRAGGEFIALLDDDDEWLSEKLDIQMKAFEHTPREVGFCFSAVKNVYDNKIQDTKVPSGIRDYFEVVLARLKGFLSVTLIVKKYVLEDVGYFDERLPSHQETELVLRISKKYKGLGINQPLVLVSMRKGYEKVGFDINKRIVGREIIINKYMEDYKKRPVIFAGQLFRQGLLHRSNDQMTKARDYFKKAWDTDHRPLYILHYLSLIGGGRIYRWFRK</sequence>
<dbReference type="PANTHER" id="PTHR22916:SF3">
    <property type="entry name" value="UDP-GLCNAC:BETAGAL BETA-1,3-N-ACETYLGLUCOSAMINYLTRANSFERASE-LIKE PROTEIN 1"/>
    <property type="match status" value="1"/>
</dbReference>
<organism evidence="2 3">
    <name type="scientific">Candidatus Yanofskybacteria bacterium GW2011_GWA2_44_9</name>
    <dbReference type="NCBI Taxonomy" id="1619025"/>
    <lineage>
        <taxon>Bacteria</taxon>
        <taxon>Candidatus Yanofskyibacteriota</taxon>
    </lineage>
</organism>
<dbReference type="CDD" id="cd00761">
    <property type="entry name" value="Glyco_tranf_GTA_type"/>
    <property type="match status" value="1"/>
</dbReference>
<name>A0A0G1MMT5_9BACT</name>
<dbReference type="InterPro" id="IPR029044">
    <property type="entry name" value="Nucleotide-diphossugar_trans"/>
</dbReference>
<accession>A0A0G1MMT5</accession>
<comment type="caution">
    <text evidence="2">The sequence shown here is derived from an EMBL/GenBank/DDBJ whole genome shotgun (WGS) entry which is preliminary data.</text>
</comment>
<gene>
    <name evidence="2" type="ORF">UW79_C0011G0007</name>
</gene>
<dbReference type="InterPro" id="IPR001173">
    <property type="entry name" value="Glyco_trans_2-like"/>
</dbReference>
<dbReference type="EMBL" id="LCJR01000011">
    <property type="protein sequence ID" value="KKT82097.1"/>
    <property type="molecule type" value="Genomic_DNA"/>
</dbReference>
<dbReference type="SUPFAM" id="SSF53448">
    <property type="entry name" value="Nucleotide-diphospho-sugar transferases"/>
    <property type="match status" value="1"/>
</dbReference>
<dbReference type="PANTHER" id="PTHR22916">
    <property type="entry name" value="GLYCOSYLTRANSFERASE"/>
    <property type="match status" value="1"/>
</dbReference>
<dbReference type="AlphaFoldDB" id="A0A0G1MMT5"/>
<evidence type="ECO:0000313" key="2">
    <source>
        <dbReference type="EMBL" id="KKT82097.1"/>
    </source>
</evidence>
<evidence type="ECO:0000313" key="3">
    <source>
        <dbReference type="Proteomes" id="UP000034032"/>
    </source>
</evidence>
<dbReference type="GO" id="GO:0016758">
    <property type="term" value="F:hexosyltransferase activity"/>
    <property type="evidence" value="ECO:0007669"/>
    <property type="project" value="UniProtKB-ARBA"/>
</dbReference>
<evidence type="ECO:0000259" key="1">
    <source>
        <dbReference type="Pfam" id="PF00535"/>
    </source>
</evidence>
<dbReference type="Pfam" id="PF00535">
    <property type="entry name" value="Glycos_transf_2"/>
    <property type="match status" value="1"/>
</dbReference>
<feature type="domain" description="Glycosyltransferase 2-like" evidence="1">
    <location>
        <begin position="5"/>
        <end position="121"/>
    </location>
</feature>
<dbReference type="Proteomes" id="UP000034032">
    <property type="component" value="Unassembled WGS sequence"/>
</dbReference>
<proteinExistence type="predicted"/>
<dbReference type="Gene3D" id="3.90.550.10">
    <property type="entry name" value="Spore Coat Polysaccharide Biosynthesis Protein SpsA, Chain A"/>
    <property type="match status" value="1"/>
</dbReference>
<reference evidence="2 3" key="1">
    <citation type="journal article" date="2015" name="Nature">
        <title>rRNA introns, odd ribosomes, and small enigmatic genomes across a large radiation of phyla.</title>
        <authorList>
            <person name="Brown C.T."/>
            <person name="Hug L.A."/>
            <person name="Thomas B.C."/>
            <person name="Sharon I."/>
            <person name="Castelle C.J."/>
            <person name="Singh A."/>
            <person name="Wilkins M.J."/>
            <person name="Williams K.H."/>
            <person name="Banfield J.F."/>
        </authorList>
    </citation>
    <scope>NUCLEOTIDE SEQUENCE [LARGE SCALE GENOMIC DNA]</scope>
</reference>
<protein>
    <submittedName>
        <fullName evidence="2">Glycosyl transferase</fullName>
    </submittedName>
</protein>